<dbReference type="InterPro" id="IPR037185">
    <property type="entry name" value="EmrE-like"/>
</dbReference>
<feature type="transmembrane region" description="Helical" evidence="1">
    <location>
        <begin position="107"/>
        <end position="128"/>
    </location>
</feature>
<dbReference type="EMBL" id="VHSH01000001">
    <property type="protein sequence ID" value="TQV83892.1"/>
    <property type="molecule type" value="Genomic_DNA"/>
</dbReference>
<feature type="transmembrane region" description="Helical" evidence="1">
    <location>
        <begin position="167"/>
        <end position="186"/>
    </location>
</feature>
<dbReference type="OrthoDB" id="8690132at2"/>
<gene>
    <name evidence="3" type="ORF">FKG95_04765</name>
</gene>
<evidence type="ECO:0000313" key="3">
    <source>
        <dbReference type="EMBL" id="TQV83892.1"/>
    </source>
</evidence>
<evidence type="ECO:0000259" key="2">
    <source>
        <dbReference type="Pfam" id="PF00892"/>
    </source>
</evidence>
<organism evidence="3 4">
    <name type="scientific">Denitrobaculum tricleocarpae</name>
    <dbReference type="NCBI Taxonomy" id="2591009"/>
    <lineage>
        <taxon>Bacteria</taxon>
        <taxon>Pseudomonadati</taxon>
        <taxon>Pseudomonadota</taxon>
        <taxon>Alphaproteobacteria</taxon>
        <taxon>Rhodospirillales</taxon>
        <taxon>Rhodospirillaceae</taxon>
        <taxon>Denitrobaculum</taxon>
    </lineage>
</organism>
<accession>A0A545U332</accession>
<dbReference type="PANTHER" id="PTHR22911">
    <property type="entry name" value="ACYL-MALONYL CONDENSING ENZYME-RELATED"/>
    <property type="match status" value="1"/>
</dbReference>
<keyword evidence="1" id="KW-1133">Transmembrane helix</keyword>
<dbReference type="GO" id="GO:0016020">
    <property type="term" value="C:membrane"/>
    <property type="evidence" value="ECO:0007669"/>
    <property type="project" value="InterPro"/>
</dbReference>
<keyword evidence="4" id="KW-1185">Reference proteome</keyword>
<feature type="transmembrane region" description="Helical" evidence="1">
    <location>
        <begin position="19"/>
        <end position="39"/>
    </location>
</feature>
<dbReference type="AlphaFoldDB" id="A0A545U332"/>
<dbReference type="Proteomes" id="UP000315252">
    <property type="component" value="Unassembled WGS sequence"/>
</dbReference>
<sequence>MTTLPAADSSTAGNARGHLIGVLLVLASAVVFSLAGVLTKMIESNAWTIACWRGLFGAVFITLYVLWRERKRGAGIAVTFSLGWRGWLLASIGSLSTLAFINAFKLTYVANVAIIYATAPFIAAALEWMIRGVGVRPSTMLAATTSLLGVAVMVGASAASGALAGDVLALGMTLGMALYMVLIRVFTETPVVLAAAASALQLFVLGWFVTDPLAVSQSDAVLLVLFGVVFAAAAILLTEGTRLIPAAESGLLGSAETPFAVLFAWLILSELPPGASFIGGAIVIFAVLGHAARDFFKPPSTA</sequence>
<feature type="transmembrane region" description="Helical" evidence="1">
    <location>
        <begin position="191"/>
        <end position="208"/>
    </location>
</feature>
<feature type="transmembrane region" description="Helical" evidence="1">
    <location>
        <begin position="220"/>
        <end position="238"/>
    </location>
</feature>
<name>A0A545U332_9PROT</name>
<protein>
    <submittedName>
        <fullName evidence="3">DMT family transporter</fullName>
    </submittedName>
</protein>
<dbReference type="Pfam" id="PF00892">
    <property type="entry name" value="EamA"/>
    <property type="match status" value="1"/>
</dbReference>
<keyword evidence="1" id="KW-0472">Membrane</keyword>
<feature type="transmembrane region" description="Helical" evidence="1">
    <location>
        <begin position="140"/>
        <end position="161"/>
    </location>
</feature>
<dbReference type="InterPro" id="IPR000620">
    <property type="entry name" value="EamA_dom"/>
</dbReference>
<proteinExistence type="predicted"/>
<dbReference type="RefSeq" id="WP_142895127.1">
    <property type="nucleotide sequence ID" value="NZ_ML660052.1"/>
</dbReference>
<feature type="transmembrane region" description="Helical" evidence="1">
    <location>
        <begin position="45"/>
        <end position="67"/>
    </location>
</feature>
<dbReference type="PANTHER" id="PTHR22911:SF135">
    <property type="entry name" value="BLR4310 PROTEIN"/>
    <property type="match status" value="1"/>
</dbReference>
<dbReference type="SUPFAM" id="SSF103481">
    <property type="entry name" value="Multidrug resistance efflux transporter EmrE"/>
    <property type="match status" value="2"/>
</dbReference>
<evidence type="ECO:0000313" key="4">
    <source>
        <dbReference type="Proteomes" id="UP000315252"/>
    </source>
</evidence>
<feature type="transmembrane region" description="Helical" evidence="1">
    <location>
        <begin position="274"/>
        <end position="292"/>
    </location>
</feature>
<comment type="caution">
    <text evidence="3">The sequence shown here is derived from an EMBL/GenBank/DDBJ whole genome shotgun (WGS) entry which is preliminary data.</text>
</comment>
<feature type="domain" description="EamA" evidence="2">
    <location>
        <begin position="20"/>
        <end position="154"/>
    </location>
</feature>
<reference evidence="3 4" key="1">
    <citation type="submission" date="2019-06" db="EMBL/GenBank/DDBJ databases">
        <title>Whole genome sequence for Rhodospirillaceae sp. R148.</title>
        <authorList>
            <person name="Wang G."/>
        </authorList>
    </citation>
    <scope>NUCLEOTIDE SEQUENCE [LARGE SCALE GENOMIC DNA]</scope>
    <source>
        <strain evidence="3 4">R148</strain>
    </source>
</reference>
<evidence type="ECO:0000256" key="1">
    <source>
        <dbReference type="SAM" id="Phobius"/>
    </source>
</evidence>
<feature type="transmembrane region" description="Helical" evidence="1">
    <location>
        <begin position="74"/>
        <end position="101"/>
    </location>
</feature>
<keyword evidence="1" id="KW-0812">Transmembrane</keyword>